<dbReference type="EMBL" id="JAOYFB010000007">
    <property type="protein sequence ID" value="KAK4017524.1"/>
    <property type="molecule type" value="Genomic_DNA"/>
</dbReference>
<organism evidence="1 2">
    <name type="scientific">Daphnia magna</name>
    <dbReference type="NCBI Taxonomy" id="35525"/>
    <lineage>
        <taxon>Eukaryota</taxon>
        <taxon>Metazoa</taxon>
        <taxon>Ecdysozoa</taxon>
        <taxon>Arthropoda</taxon>
        <taxon>Crustacea</taxon>
        <taxon>Branchiopoda</taxon>
        <taxon>Diplostraca</taxon>
        <taxon>Cladocera</taxon>
        <taxon>Anomopoda</taxon>
        <taxon>Daphniidae</taxon>
        <taxon>Daphnia</taxon>
    </lineage>
</organism>
<evidence type="ECO:0000313" key="1">
    <source>
        <dbReference type="EMBL" id="KAK4017524.1"/>
    </source>
</evidence>
<reference evidence="1 2" key="1">
    <citation type="journal article" date="2023" name="Nucleic Acids Res.">
        <title>The hologenome of Daphnia magna reveals possible DNA methylation and microbiome-mediated evolution of the host genome.</title>
        <authorList>
            <person name="Chaturvedi A."/>
            <person name="Li X."/>
            <person name="Dhandapani V."/>
            <person name="Marshall H."/>
            <person name="Kissane S."/>
            <person name="Cuenca-Cambronero M."/>
            <person name="Asole G."/>
            <person name="Calvet F."/>
            <person name="Ruiz-Romero M."/>
            <person name="Marangio P."/>
            <person name="Guigo R."/>
            <person name="Rago D."/>
            <person name="Mirbahai L."/>
            <person name="Eastwood N."/>
            <person name="Colbourne J.K."/>
            <person name="Zhou J."/>
            <person name="Mallon E."/>
            <person name="Orsini L."/>
        </authorList>
    </citation>
    <scope>NUCLEOTIDE SEQUENCE [LARGE SCALE GENOMIC DNA]</scope>
    <source>
        <strain evidence="1">LRV0_1</strain>
    </source>
</reference>
<dbReference type="Proteomes" id="UP001234178">
    <property type="component" value="Unassembled WGS sequence"/>
</dbReference>
<accession>A0ABQ9ZX85</accession>
<protein>
    <submittedName>
        <fullName evidence="1">Uncharacterized protein</fullName>
    </submittedName>
</protein>
<gene>
    <name evidence="1" type="ORF">OUZ56_032936</name>
</gene>
<comment type="caution">
    <text evidence="1">The sequence shown here is derived from an EMBL/GenBank/DDBJ whole genome shotgun (WGS) entry which is preliminary data.</text>
</comment>
<keyword evidence="2" id="KW-1185">Reference proteome</keyword>
<proteinExistence type="predicted"/>
<evidence type="ECO:0000313" key="2">
    <source>
        <dbReference type="Proteomes" id="UP001234178"/>
    </source>
</evidence>
<name>A0ABQ9ZX85_9CRUS</name>
<sequence length="93" mass="10851">MEFDVDGKMADKRTLCLFLSQYVFDGIQSSSEESDSDSEDTELLTVIGSTEMERFPTCFYMSGFCQLHEYKILLLPSYCKFHAKFAFYLSWNH</sequence>